<name>A0A7J8TGE3_GOSDV</name>
<evidence type="ECO:0000313" key="2">
    <source>
        <dbReference type="EMBL" id="MBA0637268.1"/>
    </source>
</evidence>
<feature type="compositionally biased region" description="Basic residues" evidence="1">
    <location>
        <begin position="162"/>
        <end position="173"/>
    </location>
</feature>
<evidence type="ECO:0000256" key="1">
    <source>
        <dbReference type="SAM" id="MobiDB-lite"/>
    </source>
</evidence>
<proteinExistence type="predicted"/>
<feature type="region of interest" description="Disordered" evidence="1">
    <location>
        <begin position="131"/>
        <end position="173"/>
    </location>
</feature>
<gene>
    <name evidence="2" type="ORF">Godav_022248</name>
</gene>
<dbReference type="Proteomes" id="UP000593561">
    <property type="component" value="Unassembled WGS sequence"/>
</dbReference>
<protein>
    <submittedName>
        <fullName evidence="2">Uncharacterized protein</fullName>
    </submittedName>
</protein>
<dbReference type="AlphaFoldDB" id="A0A7J8TGE3"/>
<organism evidence="2 3">
    <name type="scientific">Gossypium davidsonii</name>
    <name type="common">Davidson's cotton</name>
    <name type="synonym">Gossypium klotzschianum subsp. davidsonii</name>
    <dbReference type="NCBI Taxonomy" id="34287"/>
    <lineage>
        <taxon>Eukaryota</taxon>
        <taxon>Viridiplantae</taxon>
        <taxon>Streptophyta</taxon>
        <taxon>Embryophyta</taxon>
        <taxon>Tracheophyta</taxon>
        <taxon>Spermatophyta</taxon>
        <taxon>Magnoliopsida</taxon>
        <taxon>eudicotyledons</taxon>
        <taxon>Gunneridae</taxon>
        <taxon>Pentapetalae</taxon>
        <taxon>rosids</taxon>
        <taxon>malvids</taxon>
        <taxon>Malvales</taxon>
        <taxon>Malvaceae</taxon>
        <taxon>Malvoideae</taxon>
        <taxon>Gossypium</taxon>
    </lineage>
</organism>
<feature type="non-terminal residue" evidence="2">
    <location>
        <position position="173"/>
    </location>
</feature>
<keyword evidence="3" id="KW-1185">Reference proteome</keyword>
<dbReference type="EMBL" id="JABFAC010248134">
    <property type="protein sequence ID" value="MBA0637268.1"/>
    <property type="molecule type" value="Genomic_DNA"/>
</dbReference>
<accession>A0A7J8TGE3</accession>
<sequence>TKQEVASRRNKTRCHDEQSTSQREESLCPNNATLPRHNDMNLCHDVAMCSSSLPGFFSQLNSILEVLLEKTTFALWRKLKALYMMKSLTNRQQVSVKTSLHVHDGRSLIYGRDNLLFEGMKGNILSNKLDNELGPNKKSDRQASVLVARGRQQSRKSNQSRSRARLKSKNYDK</sequence>
<comment type="caution">
    <text evidence="2">The sequence shown here is derived from an EMBL/GenBank/DDBJ whole genome shotgun (WGS) entry which is preliminary data.</text>
</comment>
<feature type="compositionally biased region" description="Low complexity" evidence="1">
    <location>
        <begin position="149"/>
        <end position="161"/>
    </location>
</feature>
<feature type="region of interest" description="Disordered" evidence="1">
    <location>
        <begin position="1"/>
        <end position="28"/>
    </location>
</feature>
<feature type="compositionally biased region" description="Basic and acidic residues" evidence="1">
    <location>
        <begin position="1"/>
        <end position="26"/>
    </location>
</feature>
<reference evidence="2 3" key="1">
    <citation type="journal article" date="2019" name="Genome Biol. Evol.">
        <title>Insights into the evolution of the New World diploid cottons (Gossypium, subgenus Houzingenia) based on genome sequencing.</title>
        <authorList>
            <person name="Grover C.E."/>
            <person name="Arick M.A. 2nd"/>
            <person name="Thrash A."/>
            <person name="Conover J.L."/>
            <person name="Sanders W.S."/>
            <person name="Peterson D.G."/>
            <person name="Frelichowski J.E."/>
            <person name="Scheffler J.A."/>
            <person name="Scheffler B.E."/>
            <person name="Wendel J.F."/>
        </authorList>
    </citation>
    <scope>NUCLEOTIDE SEQUENCE [LARGE SCALE GENOMIC DNA]</scope>
    <source>
        <strain evidence="2">27</strain>
        <tissue evidence="2">Leaf</tissue>
    </source>
</reference>
<feature type="compositionally biased region" description="Basic and acidic residues" evidence="1">
    <location>
        <begin position="131"/>
        <end position="141"/>
    </location>
</feature>
<evidence type="ECO:0000313" key="3">
    <source>
        <dbReference type="Proteomes" id="UP000593561"/>
    </source>
</evidence>